<keyword evidence="2" id="KW-1185">Reference proteome</keyword>
<dbReference type="EMBL" id="QGKV02000759">
    <property type="protein sequence ID" value="KAF3565323.1"/>
    <property type="molecule type" value="Genomic_DNA"/>
</dbReference>
<evidence type="ECO:0000313" key="2">
    <source>
        <dbReference type="Proteomes" id="UP000266723"/>
    </source>
</evidence>
<evidence type="ECO:0000313" key="1">
    <source>
        <dbReference type="EMBL" id="KAF3565323.1"/>
    </source>
</evidence>
<proteinExistence type="predicted"/>
<protein>
    <submittedName>
        <fullName evidence="1">Uncharacterized protein</fullName>
    </submittedName>
</protein>
<dbReference type="Proteomes" id="UP000266723">
    <property type="component" value="Unassembled WGS sequence"/>
</dbReference>
<comment type="caution">
    <text evidence="1">The sequence shown here is derived from an EMBL/GenBank/DDBJ whole genome shotgun (WGS) entry which is preliminary data.</text>
</comment>
<accession>A0ABQ7D1P4</accession>
<reference evidence="1 2" key="1">
    <citation type="journal article" date="2020" name="BMC Genomics">
        <title>Intraspecific diversification of the crop wild relative Brassica cretica Lam. using demographic model selection.</title>
        <authorList>
            <person name="Kioukis A."/>
            <person name="Michalopoulou V.A."/>
            <person name="Briers L."/>
            <person name="Pirintsos S."/>
            <person name="Studholme D.J."/>
            <person name="Pavlidis P."/>
            <person name="Sarris P.F."/>
        </authorList>
    </citation>
    <scope>NUCLEOTIDE SEQUENCE [LARGE SCALE GENOMIC DNA]</scope>
    <source>
        <strain evidence="2">cv. PFS-1207/04</strain>
    </source>
</reference>
<name>A0ABQ7D1P4_BRACR</name>
<organism evidence="1 2">
    <name type="scientific">Brassica cretica</name>
    <name type="common">Mustard</name>
    <dbReference type="NCBI Taxonomy" id="69181"/>
    <lineage>
        <taxon>Eukaryota</taxon>
        <taxon>Viridiplantae</taxon>
        <taxon>Streptophyta</taxon>
        <taxon>Embryophyta</taxon>
        <taxon>Tracheophyta</taxon>
        <taxon>Spermatophyta</taxon>
        <taxon>Magnoliopsida</taxon>
        <taxon>eudicotyledons</taxon>
        <taxon>Gunneridae</taxon>
        <taxon>Pentapetalae</taxon>
        <taxon>rosids</taxon>
        <taxon>malvids</taxon>
        <taxon>Brassicales</taxon>
        <taxon>Brassicaceae</taxon>
        <taxon>Brassiceae</taxon>
        <taxon>Brassica</taxon>
    </lineage>
</organism>
<sequence>MFDQSSVLIIHVPKGRLSHRQSAVGRLMPYRRRASAAVGEFLVSRCRFCPPSATRRDVWASDATVIVRTGFRDVWASDATCVGSVVQRRLYRRRYWGGRGILVVHV</sequence>
<gene>
    <name evidence="1" type="ORF">DY000_02014862</name>
</gene>